<protein>
    <recommendedName>
        <fullName evidence="6">HSF-type DNA-binding domain-containing protein</fullName>
    </recommendedName>
</protein>
<feature type="compositionally biased region" description="Polar residues" evidence="5">
    <location>
        <begin position="168"/>
        <end position="181"/>
    </location>
</feature>
<dbReference type="AlphaFoldDB" id="A0A7S2YEM3"/>
<evidence type="ECO:0000256" key="1">
    <source>
        <dbReference type="ARBA" id="ARBA00004123"/>
    </source>
</evidence>
<comment type="subcellular location">
    <subcellularLocation>
        <location evidence="1">Nucleus</location>
    </subcellularLocation>
</comment>
<comment type="similarity">
    <text evidence="4">Belongs to the HSF family.</text>
</comment>
<dbReference type="Gene3D" id="1.10.10.10">
    <property type="entry name" value="Winged helix-like DNA-binding domain superfamily/Winged helix DNA-binding domain"/>
    <property type="match status" value="1"/>
</dbReference>
<dbReference type="InterPro" id="IPR000232">
    <property type="entry name" value="HSF_DNA-bd"/>
</dbReference>
<reference evidence="7" key="1">
    <citation type="submission" date="2021-01" db="EMBL/GenBank/DDBJ databases">
        <authorList>
            <person name="Corre E."/>
            <person name="Pelletier E."/>
            <person name="Niang G."/>
            <person name="Scheremetjew M."/>
            <person name="Finn R."/>
            <person name="Kale V."/>
            <person name="Holt S."/>
            <person name="Cochrane G."/>
            <person name="Meng A."/>
            <person name="Brown T."/>
            <person name="Cohen L."/>
        </authorList>
    </citation>
    <scope>NUCLEOTIDE SEQUENCE</scope>
    <source>
        <strain evidence="7">CCMP125</strain>
    </source>
</reference>
<feature type="region of interest" description="Disordered" evidence="5">
    <location>
        <begin position="57"/>
        <end position="96"/>
    </location>
</feature>
<evidence type="ECO:0000256" key="5">
    <source>
        <dbReference type="SAM" id="MobiDB-lite"/>
    </source>
</evidence>
<organism evidence="7">
    <name type="scientific">Entomoneis paludosa</name>
    <dbReference type="NCBI Taxonomy" id="265537"/>
    <lineage>
        <taxon>Eukaryota</taxon>
        <taxon>Sar</taxon>
        <taxon>Stramenopiles</taxon>
        <taxon>Ochrophyta</taxon>
        <taxon>Bacillariophyta</taxon>
        <taxon>Bacillariophyceae</taxon>
        <taxon>Bacillariophycidae</taxon>
        <taxon>Entomoneidaceae</taxon>
        <taxon>Entomoneis</taxon>
    </lineage>
</organism>
<name>A0A7S2YEM3_9STRA</name>
<proteinExistence type="inferred from homology"/>
<dbReference type="GO" id="GO:0005634">
    <property type="term" value="C:nucleus"/>
    <property type="evidence" value="ECO:0007669"/>
    <property type="project" value="UniProtKB-SubCell"/>
</dbReference>
<evidence type="ECO:0000259" key="6">
    <source>
        <dbReference type="SMART" id="SM00415"/>
    </source>
</evidence>
<dbReference type="GO" id="GO:0003700">
    <property type="term" value="F:DNA-binding transcription factor activity"/>
    <property type="evidence" value="ECO:0007669"/>
    <property type="project" value="InterPro"/>
</dbReference>
<evidence type="ECO:0000256" key="3">
    <source>
        <dbReference type="ARBA" id="ARBA00023242"/>
    </source>
</evidence>
<sequence>MSQPVISQDGKAALVRALLQQTARTTSIPLLVKEKEPCHAPGMKSGLQNQQELEFEPEADTRQHDTDGQPPNAVASRSMYDAAAETTTPARALQEPPAMIEQLQRGAPTLQDENPNFILLRQLLLQEQLWRERTVLASRGLVGGVAGGGHIHHSVAQRLLDLALGGRNPSQTNPRATSTTGMLFEEASTPTSSSRYDIQPATPSQDYHTALAQEYQRLVLSHFVDELKKKRGSEDGKNRRYDALHLPPTTPAREQQEEPSASSRTTPSSTKDHVRERFPQTLFRMLQETRDRGRDDIISFTASGAGFAIHEPRSFELDILPHYFGHGNVRSFKRQLNLYGFRLLGQGVDAGAYAHAVFHRDNRQASEQIKREK</sequence>
<dbReference type="PRINTS" id="PR00056">
    <property type="entry name" value="HSFDOMAIN"/>
</dbReference>
<dbReference type="Pfam" id="PF00447">
    <property type="entry name" value="HSF_DNA-bind"/>
    <property type="match status" value="1"/>
</dbReference>
<dbReference type="PANTHER" id="PTHR10015">
    <property type="entry name" value="HEAT SHOCK TRANSCRIPTION FACTOR"/>
    <property type="match status" value="1"/>
</dbReference>
<gene>
    <name evidence="7" type="ORF">APAL1065_LOCUS14740</name>
</gene>
<feature type="compositionally biased region" description="Basic and acidic residues" evidence="5">
    <location>
        <begin position="229"/>
        <end position="243"/>
    </location>
</feature>
<dbReference type="InterPro" id="IPR036390">
    <property type="entry name" value="WH_DNA-bd_sf"/>
</dbReference>
<feature type="region of interest" description="Disordered" evidence="5">
    <location>
        <begin position="229"/>
        <end position="276"/>
    </location>
</feature>
<feature type="region of interest" description="Disordered" evidence="5">
    <location>
        <begin position="166"/>
        <end position="202"/>
    </location>
</feature>
<dbReference type="SMART" id="SM00415">
    <property type="entry name" value="HSF"/>
    <property type="match status" value="1"/>
</dbReference>
<dbReference type="SUPFAM" id="SSF46785">
    <property type="entry name" value="Winged helix' DNA-binding domain"/>
    <property type="match status" value="1"/>
</dbReference>
<feature type="compositionally biased region" description="Polar residues" evidence="5">
    <location>
        <begin position="188"/>
        <end position="202"/>
    </location>
</feature>
<dbReference type="PANTHER" id="PTHR10015:SF427">
    <property type="entry name" value="HEAT SHOCK FACTOR PROTEIN"/>
    <property type="match status" value="1"/>
</dbReference>
<dbReference type="InterPro" id="IPR036388">
    <property type="entry name" value="WH-like_DNA-bd_sf"/>
</dbReference>
<keyword evidence="3" id="KW-0539">Nucleus</keyword>
<keyword evidence="2" id="KW-0238">DNA-binding</keyword>
<accession>A0A7S2YEM3</accession>
<dbReference type="EMBL" id="HBHT01021997">
    <property type="protein sequence ID" value="CAD9971860.1"/>
    <property type="molecule type" value="Transcribed_RNA"/>
</dbReference>
<dbReference type="GO" id="GO:0043565">
    <property type="term" value="F:sequence-specific DNA binding"/>
    <property type="evidence" value="ECO:0007669"/>
    <property type="project" value="InterPro"/>
</dbReference>
<evidence type="ECO:0000256" key="2">
    <source>
        <dbReference type="ARBA" id="ARBA00023125"/>
    </source>
</evidence>
<feature type="compositionally biased region" description="Low complexity" evidence="5">
    <location>
        <begin position="259"/>
        <end position="269"/>
    </location>
</feature>
<evidence type="ECO:0000313" key="7">
    <source>
        <dbReference type="EMBL" id="CAD9971860.1"/>
    </source>
</evidence>
<evidence type="ECO:0000256" key="4">
    <source>
        <dbReference type="RuleBase" id="RU004020"/>
    </source>
</evidence>
<feature type="domain" description="HSF-type DNA-binding" evidence="6">
    <location>
        <begin position="274"/>
        <end position="372"/>
    </location>
</feature>